<keyword evidence="4" id="KW-0472">Membrane</keyword>
<organism evidence="5 6">
    <name type="scientific">Coemansia asiatica</name>
    <dbReference type="NCBI Taxonomy" id="1052880"/>
    <lineage>
        <taxon>Eukaryota</taxon>
        <taxon>Fungi</taxon>
        <taxon>Fungi incertae sedis</taxon>
        <taxon>Zoopagomycota</taxon>
        <taxon>Kickxellomycotina</taxon>
        <taxon>Kickxellomycetes</taxon>
        <taxon>Kickxellales</taxon>
        <taxon>Kickxellaceae</taxon>
        <taxon>Coemansia</taxon>
    </lineage>
</organism>
<dbReference type="GO" id="GO:0005737">
    <property type="term" value="C:cytoplasm"/>
    <property type="evidence" value="ECO:0007669"/>
    <property type="project" value="TreeGrafter"/>
</dbReference>
<dbReference type="PANTHER" id="PTHR44229:SF4">
    <property type="entry name" value="15-HYDROXYPROSTAGLANDIN DEHYDROGENASE [NAD(+)]"/>
    <property type="match status" value="1"/>
</dbReference>
<reference evidence="5" key="1">
    <citation type="submission" date="2022-07" db="EMBL/GenBank/DDBJ databases">
        <title>Phylogenomic reconstructions and comparative analyses of Kickxellomycotina fungi.</title>
        <authorList>
            <person name="Reynolds N.K."/>
            <person name="Stajich J.E."/>
            <person name="Barry K."/>
            <person name="Grigoriev I.V."/>
            <person name="Crous P."/>
            <person name="Smith M.E."/>
        </authorList>
    </citation>
    <scope>NUCLEOTIDE SEQUENCE</scope>
    <source>
        <strain evidence="5">NBRC 105413</strain>
    </source>
</reference>
<dbReference type="Gene3D" id="3.40.50.720">
    <property type="entry name" value="NAD(P)-binding Rossmann-like Domain"/>
    <property type="match status" value="1"/>
</dbReference>
<dbReference type="InterPro" id="IPR036291">
    <property type="entry name" value="NAD(P)-bd_dom_sf"/>
</dbReference>
<dbReference type="SUPFAM" id="SSF51735">
    <property type="entry name" value="NAD(P)-binding Rossmann-fold domains"/>
    <property type="match status" value="1"/>
</dbReference>
<dbReference type="PRINTS" id="PR00080">
    <property type="entry name" value="SDRFAMILY"/>
</dbReference>
<dbReference type="PRINTS" id="PR00081">
    <property type="entry name" value="GDHRDH"/>
</dbReference>
<keyword evidence="6" id="KW-1185">Reference proteome</keyword>
<comment type="caution">
    <text evidence="5">The sequence shown here is derived from an EMBL/GenBank/DDBJ whole genome shotgun (WGS) entry which is preliminary data.</text>
</comment>
<gene>
    <name evidence="5" type="ORF">LPJ64_004204</name>
</gene>
<evidence type="ECO:0000256" key="2">
    <source>
        <dbReference type="ARBA" id="ARBA00023002"/>
    </source>
</evidence>
<sequence>MWLFSQNRYSIDGKVVLLTGALGAIGKALTRMLIEKGAKVAMVDICDYEKGKEISEQINQQLGQPITKYIQADLQKKDNLEKIVSWSVEQFGHLDILINNAGIASPAMLYEDEMFDRIAAILDINLRAPIETTRIFVRYLRENSLQGVVINMASLGGIMPNRGGEVYGAVKAALIHLTRASKSLYPSVRVSAIAPYYVKTPMVLENPKLKNNSTVYPELMLDIDQVCKATVRCIEDTGSAGKTFALIGRFTYLQVRLFDFAALHVKIVALWSLLVTFVLKLLRLK</sequence>
<protein>
    <submittedName>
        <fullName evidence="5">Uncharacterized protein</fullName>
    </submittedName>
</protein>
<accession>A0A9W7XIQ9</accession>
<evidence type="ECO:0000256" key="3">
    <source>
        <dbReference type="RuleBase" id="RU000363"/>
    </source>
</evidence>
<dbReference type="GO" id="GO:0016616">
    <property type="term" value="F:oxidoreductase activity, acting on the CH-OH group of donors, NAD or NADP as acceptor"/>
    <property type="evidence" value="ECO:0007669"/>
    <property type="project" value="TreeGrafter"/>
</dbReference>
<dbReference type="Pfam" id="PF00106">
    <property type="entry name" value="adh_short"/>
    <property type="match status" value="1"/>
</dbReference>
<feature type="transmembrane region" description="Helical" evidence="4">
    <location>
        <begin position="260"/>
        <end position="282"/>
    </location>
</feature>
<keyword evidence="4" id="KW-0812">Transmembrane</keyword>
<evidence type="ECO:0000313" key="5">
    <source>
        <dbReference type="EMBL" id="KAJ1644083.1"/>
    </source>
</evidence>
<comment type="similarity">
    <text evidence="1 3">Belongs to the short-chain dehydrogenases/reductases (SDR) family.</text>
</comment>
<dbReference type="AlphaFoldDB" id="A0A9W7XIQ9"/>
<evidence type="ECO:0000313" key="6">
    <source>
        <dbReference type="Proteomes" id="UP001145021"/>
    </source>
</evidence>
<dbReference type="PANTHER" id="PTHR44229">
    <property type="entry name" value="15-HYDROXYPROSTAGLANDIN DEHYDROGENASE [NAD(+)]"/>
    <property type="match status" value="1"/>
</dbReference>
<dbReference type="InterPro" id="IPR002347">
    <property type="entry name" value="SDR_fam"/>
</dbReference>
<name>A0A9W7XIQ9_9FUNG</name>
<proteinExistence type="inferred from homology"/>
<evidence type="ECO:0000256" key="1">
    <source>
        <dbReference type="ARBA" id="ARBA00006484"/>
    </source>
</evidence>
<evidence type="ECO:0000256" key="4">
    <source>
        <dbReference type="SAM" id="Phobius"/>
    </source>
</evidence>
<keyword evidence="4" id="KW-1133">Transmembrane helix</keyword>
<dbReference type="EMBL" id="JANBOH010000194">
    <property type="protein sequence ID" value="KAJ1644083.1"/>
    <property type="molecule type" value="Genomic_DNA"/>
</dbReference>
<dbReference type="Proteomes" id="UP001145021">
    <property type="component" value="Unassembled WGS sequence"/>
</dbReference>
<keyword evidence="2" id="KW-0560">Oxidoreductase</keyword>